<dbReference type="AlphaFoldDB" id="A0AA37W178"/>
<dbReference type="Gene3D" id="3.40.630.30">
    <property type="match status" value="1"/>
</dbReference>
<dbReference type="GO" id="GO:0006527">
    <property type="term" value="P:L-arginine catabolic process"/>
    <property type="evidence" value="ECO:0007669"/>
    <property type="project" value="InterPro"/>
</dbReference>
<dbReference type="InterPro" id="IPR007041">
    <property type="entry name" value="Arg_succinylTrfase_AstA/AruG"/>
</dbReference>
<keyword evidence="3" id="KW-0012">Acyltransferase</keyword>
<dbReference type="PANTHER" id="PTHR30420:SF1">
    <property type="entry name" value="ARGININE N-SUCCINYLTRANSFERASE"/>
    <property type="match status" value="1"/>
</dbReference>
<proteinExistence type="predicted"/>
<evidence type="ECO:0000256" key="1">
    <source>
        <dbReference type="ARBA" id="ARBA00022503"/>
    </source>
</evidence>
<dbReference type="NCBIfam" id="TIGR03243">
    <property type="entry name" value="arg_catab_AOST"/>
    <property type="match status" value="1"/>
</dbReference>
<dbReference type="PANTHER" id="PTHR30420">
    <property type="entry name" value="N-SUCCINYLARGININE DIHYDROLASE"/>
    <property type="match status" value="1"/>
</dbReference>
<accession>A0AA37W178</accession>
<reference evidence="4" key="2">
    <citation type="submission" date="2023-01" db="EMBL/GenBank/DDBJ databases">
        <title>Draft genome sequence of Paraferrimonas sedimenticola strain NBRC 101628.</title>
        <authorList>
            <person name="Sun Q."/>
            <person name="Mori K."/>
        </authorList>
    </citation>
    <scope>NUCLEOTIDE SEQUENCE</scope>
    <source>
        <strain evidence="4">NBRC 101628</strain>
    </source>
</reference>
<dbReference type="Gene3D" id="2.40.40.20">
    <property type="match status" value="1"/>
</dbReference>
<reference evidence="4" key="1">
    <citation type="journal article" date="2014" name="Int. J. Syst. Evol. Microbiol.">
        <title>Complete genome sequence of Corynebacterium casei LMG S-19264T (=DSM 44701T), isolated from a smear-ripened cheese.</title>
        <authorList>
            <consortium name="US DOE Joint Genome Institute (JGI-PGF)"/>
            <person name="Walter F."/>
            <person name="Albersmeier A."/>
            <person name="Kalinowski J."/>
            <person name="Ruckert C."/>
        </authorList>
    </citation>
    <scope>NUCLEOTIDE SEQUENCE</scope>
    <source>
        <strain evidence="4">NBRC 101628</strain>
    </source>
</reference>
<organism evidence="4 5">
    <name type="scientific">Paraferrimonas sedimenticola</name>
    <dbReference type="NCBI Taxonomy" id="375674"/>
    <lineage>
        <taxon>Bacteria</taxon>
        <taxon>Pseudomonadati</taxon>
        <taxon>Pseudomonadota</taxon>
        <taxon>Gammaproteobacteria</taxon>
        <taxon>Alteromonadales</taxon>
        <taxon>Ferrimonadaceae</taxon>
        <taxon>Paraferrimonas</taxon>
    </lineage>
</organism>
<dbReference type="InterPro" id="IPR016181">
    <property type="entry name" value="Acyl_CoA_acyltransferase"/>
</dbReference>
<dbReference type="Proteomes" id="UP001161422">
    <property type="component" value="Unassembled WGS sequence"/>
</dbReference>
<gene>
    <name evidence="4" type="primary">astA_2</name>
    <name evidence="4" type="ORF">GCM10007895_18740</name>
</gene>
<evidence type="ECO:0000313" key="4">
    <source>
        <dbReference type="EMBL" id="GLP96568.1"/>
    </source>
</evidence>
<evidence type="ECO:0000256" key="2">
    <source>
        <dbReference type="ARBA" id="ARBA00022679"/>
    </source>
</evidence>
<dbReference type="SUPFAM" id="SSF55729">
    <property type="entry name" value="Acyl-CoA N-acyltransferases (Nat)"/>
    <property type="match status" value="1"/>
</dbReference>
<dbReference type="Pfam" id="PF04958">
    <property type="entry name" value="AstA"/>
    <property type="match status" value="1"/>
</dbReference>
<dbReference type="EMBL" id="BSNC01000005">
    <property type="protein sequence ID" value="GLP96568.1"/>
    <property type="molecule type" value="Genomic_DNA"/>
</dbReference>
<evidence type="ECO:0000313" key="5">
    <source>
        <dbReference type="Proteomes" id="UP001161422"/>
    </source>
</evidence>
<name>A0AA37W178_9GAMM</name>
<dbReference type="RefSeq" id="WP_095503896.1">
    <property type="nucleotide sequence ID" value="NZ_BSNC01000005.1"/>
</dbReference>
<keyword evidence="5" id="KW-1185">Reference proteome</keyword>
<evidence type="ECO:0000256" key="3">
    <source>
        <dbReference type="ARBA" id="ARBA00023315"/>
    </source>
</evidence>
<comment type="caution">
    <text evidence="4">The sequence shown here is derived from an EMBL/GenBank/DDBJ whole genome shotgun (WGS) entry which is preliminary data.</text>
</comment>
<keyword evidence="2" id="KW-0808">Transferase</keyword>
<sequence length="344" mass="38331">MAFVIRPIETADLAALMTIAQESGAGFTSLPPDKNFLKQRIELSQASFAKQVSKAGGERYLFVMQDVASGEVMGTSAIEACVGLHSPLFHHRLGRQVHHVESLGLSRELHTLTLCNDLQGTSEVCSLFLRPKFRQSGVGRALSRFRFLFMAQHPHRFSDRVIAEMRGHTDDNDHSHFWSWFETHFCPLTFTQVDKLIGLGDMRFAHMMPKHPIYLSLLPKEAQLNINQVHPNTQGAVNLLLAEGFHRSDYIGVNDAGPALVAPLDAIETVRQSHLAKVKIVDEVERPQQVLLCNPDSAGFRAAQLSVEVHPDKVLMDSTDAKALKVSAGDCVRWCFAQTKREES</sequence>
<protein>
    <submittedName>
        <fullName evidence="4">Arginine N-succinyltransferase</fullName>
    </submittedName>
</protein>
<dbReference type="GO" id="GO:0008791">
    <property type="term" value="F:arginine N-succinyltransferase activity"/>
    <property type="evidence" value="ECO:0007669"/>
    <property type="project" value="InterPro"/>
</dbReference>
<keyword evidence="1" id="KW-0056">Arginine metabolism</keyword>